<name>A0A5J5EK62_9PEZI</name>
<keyword evidence="1" id="KW-0175">Coiled coil</keyword>
<dbReference type="Gene3D" id="6.10.140.920">
    <property type="match status" value="1"/>
</dbReference>
<protein>
    <submittedName>
        <fullName evidence="3">Uncharacterized protein</fullName>
    </submittedName>
</protein>
<evidence type="ECO:0000313" key="3">
    <source>
        <dbReference type="EMBL" id="KAA8895098.1"/>
    </source>
</evidence>
<evidence type="ECO:0000256" key="2">
    <source>
        <dbReference type="SAM" id="MobiDB-lite"/>
    </source>
</evidence>
<gene>
    <name evidence="3" type="ORF">FN846DRAFT_997811</name>
</gene>
<feature type="coiled-coil region" evidence="1">
    <location>
        <begin position="91"/>
        <end position="152"/>
    </location>
</feature>
<accession>A0A5J5EK62</accession>
<feature type="region of interest" description="Disordered" evidence="2">
    <location>
        <begin position="262"/>
        <end position="314"/>
    </location>
</feature>
<proteinExistence type="predicted"/>
<feature type="compositionally biased region" description="Acidic residues" evidence="2">
    <location>
        <begin position="287"/>
        <end position="297"/>
    </location>
</feature>
<comment type="caution">
    <text evidence="3">The sequence shown here is derived from an EMBL/GenBank/DDBJ whole genome shotgun (WGS) entry which is preliminary data.</text>
</comment>
<keyword evidence="4" id="KW-1185">Reference proteome</keyword>
<organism evidence="3 4">
    <name type="scientific">Sphaerosporella brunnea</name>
    <dbReference type="NCBI Taxonomy" id="1250544"/>
    <lineage>
        <taxon>Eukaryota</taxon>
        <taxon>Fungi</taxon>
        <taxon>Dikarya</taxon>
        <taxon>Ascomycota</taxon>
        <taxon>Pezizomycotina</taxon>
        <taxon>Pezizomycetes</taxon>
        <taxon>Pezizales</taxon>
        <taxon>Pyronemataceae</taxon>
        <taxon>Sphaerosporella</taxon>
    </lineage>
</organism>
<reference evidence="3 4" key="1">
    <citation type="submission" date="2019-09" db="EMBL/GenBank/DDBJ databases">
        <title>Draft genome of the ectomycorrhizal ascomycete Sphaerosporella brunnea.</title>
        <authorList>
            <consortium name="DOE Joint Genome Institute"/>
            <person name="Benucci G.M."/>
            <person name="Marozzi G."/>
            <person name="Antonielli L."/>
            <person name="Sanchez S."/>
            <person name="Marco P."/>
            <person name="Wang X."/>
            <person name="Falini L.B."/>
            <person name="Barry K."/>
            <person name="Haridas S."/>
            <person name="Lipzen A."/>
            <person name="Labutti K."/>
            <person name="Grigoriev I.V."/>
            <person name="Murat C."/>
            <person name="Martin F."/>
            <person name="Albertini E."/>
            <person name="Donnini D."/>
            <person name="Bonito G."/>
        </authorList>
    </citation>
    <scope>NUCLEOTIDE SEQUENCE [LARGE SCALE GENOMIC DNA]</scope>
    <source>
        <strain evidence="3 4">Sb_GMNB300</strain>
    </source>
</reference>
<sequence length="314" mass="35199">MTLPRSTIRLRRHAQRLSSAVTATLLMRPSVTEYHLKATVLVPAREFSLFQGTCSTAKRQQQQPAAVPAAFRQLSSAADANRRSQPSWELLNEIHKQVGHLTARNTELEQKITELEQKIARNTELEHKIARNTELEQKITEVQQKMTGLEASNATLVNHMRIVVTHTLEPDIYLSSFRSWLKDNVATQLGADNAQHIMDGLKSAANNNAEGLIDEDDQTPNEAAGSVSPDDVCLAIHYSPSKFWGVTPERYEALPEADKQLKRAQRMEDVDDETLQQLCDALREELPDGEEDLDWNDEQGKPRGEEDVDSKGAA</sequence>
<evidence type="ECO:0000313" key="4">
    <source>
        <dbReference type="Proteomes" id="UP000326924"/>
    </source>
</evidence>
<dbReference type="InParanoid" id="A0A5J5EK62"/>
<dbReference type="AlphaFoldDB" id="A0A5J5EK62"/>
<dbReference type="OrthoDB" id="4096268at2759"/>
<dbReference type="Proteomes" id="UP000326924">
    <property type="component" value="Unassembled WGS sequence"/>
</dbReference>
<evidence type="ECO:0000256" key="1">
    <source>
        <dbReference type="SAM" id="Coils"/>
    </source>
</evidence>
<dbReference type="EMBL" id="VXIS01000288">
    <property type="protein sequence ID" value="KAA8895098.1"/>
    <property type="molecule type" value="Genomic_DNA"/>
</dbReference>